<evidence type="ECO:0000313" key="1">
    <source>
        <dbReference type="EMBL" id="RGV41854.1"/>
    </source>
</evidence>
<protein>
    <submittedName>
        <fullName evidence="1">Uncharacterized protein</fullName>
    </submittedName>
</protein>
<reference evidence="1 2" key="1">
    <citation type="submission" date="2018-08" db="EMBL/GenBank/DDBJ databases">
        <title>A genome reference for cultivated species of the human gut microbiota.</title>
        <authorList>
            <person name="Zou Y."/>
            <person name="Xue W."/>
            <person name="Luo G."/>
        </authorList>
    </citation>
    <scope>NUCLEOTIDE SEQUENCE [LARGE SCALE GENOMIC DNA]</scope>
    <source>
        <strain evidence="1 2">AF14-42</strain>
    </source>
</reference>
<dbReference type="AlphaFoldDB" id="A0A412XEX7"/>
<dbReference type="Proteomes" id="UP000285343">
    <property type="component" value="Unassembled WGS sequence"/>
</dbReference>
<name>A0A412XEX7_BACUN</name>
<organism evidence="1 2">
    <name type="scientific">Bacteroides uniformis</name>
    <dbReference type="NCBI Taxonomy" id="820"/>
    <lineage>
        <taxon>Bacteria</taxon>
        <taxon>Pseudomonadati</taxon>
        <taxon>Bacteroidota</taxon>
        <taxon>Bacteroidia</taxon>
        <taxon>Bacteroidales</taxon>
        <taxon>Bacteroidaceae</taxon>
        <taxon>Bacteroides</taxon>
    </lineage>
</organism>
<accession>A0A412XEX7</accession>
<dbReference type="EMBL" id="QRZC01000012">
    <property type="protein sequence ID" value="RGV41854.1"/>
    <property type="molecule type" value="Genomic_DNA"/>
</dbReference>
<dbReference type="RefSeq" id="WP_117866619.1">
    <property type="nucleotide sequence ID" value="NZ_QRZC01000012.1"/>
</dbReference>
<gene>
    <name evidence="1" type="ORF">DWW14_10715</name>
</gene>
<sequence>MERYKLENSREFKAAMELENALNDMSWDSRKFAESIIYYHRTLQQTLFRSVVEVIKVMGSENYGYDLRNEASHNIARNIVESGILDNESIPFI</sequence>
<evidence type="ECO:0000313" key="2">
    <source>
        <dbReference type="Proteomes" id="UP000285343"/>
    </source>
</evidence>
<comment type="caution">
    <text evidence="1">The sequence shown here is derived from an EMBL/GenBank/DDBJ whole genome shotgun (WGS) entry which is preliminary data.</text>
</comment>
<proteinExistence type="predicted"/>